<evidence type="ECO:0000256" key="2">
    <source>
        <dbReference type="ARBA" id="ARBA00022692"/>
    </source>
</evidence>
<dbReference type="AlphaFoldDB" id="A0A4Z1G137"/>
<proteinExistence type="predicted"/>
<keyword evidence="3 5" id="KW-1133">Transmembrane helix</keyword>
<gene>
    <name evidence="6" type="ORF">BPAE_0012g00120</name>
</gene>
<feature type="transmembrane region" description="Helical" evidence="5">
    <location>
        <begin position="50"/>
        <end position="71"/>
    </location>
</feature>
<feature type="transmembrane region" description="Helical" evidence="5">
    <location>
        <begin position="144"/>
        <end position="164"/>
    </location>
</feature>
<comment type="subcellular location">
    <subcellularLocation>
        <location evidence="1">Membrane</location>
        <topology evidence="1">Multi-pass membrane protein</topology>
    </subcellularLocation>
</comment>
<feature type="transmembrane region" description="Helical" evidence="5">
    <location>
        <begin position="6"/>
        <end position="29"/>
    </location>
</feature>
<dbReference type="GO" id="GO:0005886">
    <property type="term" value="C:plasma membrane"/>
    <property type="evidence" value="ECO:0007669"/>
    <property type="project" value="TreeGrafter"/>
</dbReference>
<dbReference type="PANTHER" id="PTHR23502">
    <property type="entry name" value="MAJOR FACILITATOR SUPERFAMILY"/>
    <property type="match status" value="1"/>
</dbReference>
<keyword evidence="4 5" id="KW-0472">Membrane</keyword>
<comment type="caution">
    <text evidence="6">The sequence shown here is derived from an EMBL/GenBank/DDBJ whole genome shotgun (WGS) entry which is preliminary data.</text>
</comment>
<evidence type="ECO:0000313" key="6">
    <source>
        <dbReference type="EMBL" id="TGO29658.1"/>
    </source>
</evidence>
<dbReference type="InterPro" id="IPR036259">
    <property type="entry name" value="MFS_trans_sf"/>
</dbReference>
<evidence type="ECO:0000256" key="4">
    <source>
        <dbReference type="ARBA" id="ARBA00023136"/>
    </source>
</evidence>
<dbReference type="Proteomes" id="UP000297910">
    <property type="component" value="Unassembled WGS sequence"/>
</dbReference>
<dbReference type="SUPFAM" id="SSF103473">
    <property type="entry name" value="MFS general substrate transporter"/>
    <property type="match status" value="1"/>
</dbReference>
<evidence type="ECO:0008006" key="8">
    <source>
        <dbReference type="Google" id="ProtNLM"/>
    </source>
</evidence>
<feature type="transmembrane region" description="Helical" evidence="5">
    <location>
        <begin position="83"/>
        <end position="101"/>
    </location>
</feature>
<feature type="transmembrane region" description="Helical" evidence="5">
    <location>
        <begin position="113"/>
        <end position="132"/>
    </location>
</feature>
<evidence type="ECO:0000313" key="7">
    <source>
        <dbReference type="Proteomes" id="UP000297910"/>
    </source>
</evidence>
<sequence>MSTTAVGNLAGIAPLIGSTIGTLTAGWACDKIVGDLALRNRGMYEPEFRLLIIIPAFITMAIGGLGLGAAIDKGLSPVTCGVFMAILNFAVGAGCTGVVAYTNDVCGQRSGKAFGLAMIIKSAFAFGLTFVFNDYHTAAGPLVVFSNFMALTLGIMLTTVPMYISGRRIRSWAGTTTALTFSGPK</sequence>
<protein>
    <recommendedName>
        <fullName evidence="8">Major facilitator superfamily (MFS) profile domain-containing protein</fullName>
    </recommendedName>
</protein>
<keyword evidence="2 5" id="KW-0812">Transmembrane</keyword>
<accession>A0A4Z1G137</accession>
<organism evidence="6 7">
    <name type="scientific">Botrytis paeoniae</name>
    <dbReference type="NCBI Taxonomy" id="278948"/>
    <lineage>
        <taxon>Eukaryota</taxon>
        <taxon>Fungi</taxon>
        <taxon>Dikarya</taxon>
        <taxon>Ascomycota</taxon>
        <taxon>Pezizomycotina</taxon>
        <taxon>Leotiomycetes</taxon>
        <taxon>Helotiales</taxon>
        <taxon>Sclerotiniaceae</taxon>
        <taxon>Botrytis</taxon>
    </lineage>
</organism>
<reference evidence="6 7" key="1">
    <citation type="submission" date="2017-12" db="EMBL/GenBank/DDBJ databases">
        <title>Comparative genomics of Botrytis spp.</title>
        <authorList>
            <person name="Valero-Jimenez C.A."/>
            <person name="Tapia P."/>
            <person name="Veloso J."/>
            <person name="Silva-Moreno E."/>
            <person name="Staats M."/>
            <person name="Valdes J.H."/>
            <person name="Van Kan J.A.L."/>
        </authorList>
    </citation>
    <scope>NUCLEOTIDE SEQUENCE [LARGE SCALE GENOMIC DNA]</scope>
    <source>
        <strain evidence="6 7">Bp0003</strain>
    </source>
</reference>
<dbReference type="EMBL" id="PQXI01000012">
    <property type="protein sequence ID" value="TGO29658.1"/>
    <property type="molecule type" value="Genomic_DNA"/>
</dbReference>
<evidence type="ECO:0000256" key="3">
    <source>
        <dbReference type="ARBA" id="ARBA00022989"/>
    </source>
</evidence>
<dbReference type="GO" id="GO:0022857">
    <property type="term" value="F:transmembrane transporter activity"/>
    <property type="evidence" value="ECO:0007669"/>
    <property type="project" value="TreeGrafter"/>
</dbReference>
<evidence type="ECO:0000256" key="5">
    <source>
        <dbReference type="SAM" id="Phobius"/>
    </source>
</evidence>
<keyword evidence="7" id="KW-1185">Reference proteome</keyword>
<evidence type="ECO:0000256" key="1">
    <source>
        <dbReference type="ARBA" id="ARBA00004141"/>
    </source>
</evidence>
<name>A0A4Z1G137_9HELO</name>
<dbReference type="PANTHER" id="PTHR23502:SF20">
    <property type="entry name" value="TRANSPORTER, PUTATIVE (AFU_ORTHOLOGUE AFUA_6G13880)-RELATED"/>
    <property type="match status" value="1"/>
</dbReference>